<dbReference type="SMART" id="SM00255">
    <property type="entry name" value="TIR"/>
    <property type="match status" value="1"/>
</dbReference>
<dbReference type="EMBL" id="CP073041">
    <property type="protein sequence ID" value="UXE62624.1"/>
    <property type="molecule type" value="Genomic_DNA"/>
</dbReference>
<keyword evidence="2" id="KW-0675">Receptor</keyword>
<organism evidence="2">
    <name type="scientific">Woronichinia naegeliana WA131</name>
    <dbReference type="NCBI Taxonomy" id="2824559"/>
    <lineage>
        <taxon>Bacteria</taxon>
        <taxon>Bacillati</taxon>
        <taxon>Cyanobacteriota</taxon>
        <taxon>Cyanophyceae</taxon>
        <taxon>Synechococcales</taxon>
        <taxon>Coelosphaeriaceae</taxon>
        <taxon>Woronichinia</taxon>
    </lineage>
</organism>
<protein>
    <submittedName>
        <fullName evidence="2">Toll/interleukin-1 receptor domain-containing protein</fullName>
    </submittedName>
</protein>
<feature type="domain" description="TIR" evidence="1">
    <location>
        <begin position="118"/>
        <end position="260"/>
    </location>
</feature>
<dbReference type="Gene3D" id="3.40.50.10140">
    <property type="entry name" value="Toll/interleukin-1 receptor homology (TIR) domain"/>
    <property type="match status" value="1"/>
</dbReference>
<dbReference type="AlphaFoldDB" id="A0A977KZ56"/>
<evidence type="ECO:0000313" key="2">
    <source>
        <dbReference type="EMBL" id="UXE62624.1"/>
    </source>
</evidence>
<dbReference type="Pfam" id="PF13676">
    <property type="entry name" value="TIR_2"/>
    <property type="match status" value="1"/>
</dbReference>
<dbReference type="Proteomes" id="UP001065613">
    <property type="component" value="Chromosome"/>
</dbReference>
<dbReference type="Pfam" id="PF19964">
    <property type="entry name" value="EAD11"/>
    <property type="match status" value="1"/>
</dbReference>
<dbReference type="PROSITE" id="PS50104">
    <property type="entry name" value="TIR"/>
    <property type="match status" value="1"/>
</dbReference>
<accession>A0A977KZ56</accession>
<dbReference type="InterPro" id="IPR045439">
    <property type="entry name" value="EAD11"/>
</dbReference>
<sequence>MNTSLTTIKSLLQQDEVENALSQLTEITKEYPSRYQNEIILHTANFRQIENEKRKGLVSLEEFRREKSRILNALLDFICELERETPIHSNKIIDTFSGLMPSEENASLAVNSSKNSSEMIEIFISYSHKDESLREELDIHLANLKKQGKISAWNDRAIEAGTEWDAEIKAHLESAQIILLLISPPFMASEYCYDLEMQRAMERHQAGTAKVIPIILRPTDWKDTPFSKLQALPKDGKPITTWENQDEAFLNVVQSIRKAINGRFLKDWQLKSESFSGSSHSVKRKLTLILALTPKFRSQEKIELNKLQYPSSLGRRSLLF</sequence>
<gene>
    <name evidence="2" type="ORF">KA717_07720</name>
</gene>
<dbReference type="GO" id="GO:0007165">
    <property type="term" value="P:signal transduction"/>
    <property type="evidence" value="ECO:0007669"/>
    <property type="project" value="InterPro"/>
</dbReference>
<evidence type="ECO:0000259" key="1">
    <source>
        <dbReference type="PROSITE" id="PS50104"/>
    </source>
</evidence>
<dbReference type="InterPro" id="IPR000157">
    <property type="entry name" value="TIR_dom"/>
</dbReference>
<dbReference type="InterPro" id="IPR035897">
    <property type="entry name" value="Toll_tir_struct_dom_sf"/>
</dbReference>
<reference evidence="2" key="1">
    <citation type="submission" date="2021-04" db="EMBL/GenBank/DDBJ databases">
        <title>Genome sequence of Woronichinia naegeliana from Washington state freshwater lake bloom.</title>
        <authorList>
            <person name="Dreher T.W."/>
        </authorList>
    </citation>
    <scope>NUCLEOTIDE SEQUENCE</scope>
    <source>
        <strain evidence="2">WA131</strain>
    </source>
</reference>
<dbReference type="KEGG" id="wna:KA717_07720"/>
<name>A0A977KZ56_9CYAN</name>
<dbReference type="SUPFAM" id="SSF52200">
    <property type="entry name" value="Toll/Interleukin receptor TIR domain"/>
    <property type="match status" value="1"/>
</dbReference>
<proteinExistence type="predicted"/>